<sequence>MESTSAELQWNKKDPQHFVDQLHRIFRMVNTTFNGVWPVVPINAPVEESTMSGRSRGKGRGRDRGRGRGRLAPARNGAPIENAHMNKNTPMHHKEIEEENVEDVGQVEEVQAETTNVPPIDPMLARQIMSFLQGLVGPGVLPSAQETQAPTNPFVASTAPKVGGTGGNDVFFRPLLGSAMTGNEHEMLTKFLKLKPPVFLGSENEDAYEFILDCYERLHKLGIVHQHGVEFVSFQLQDEAKQWWRAYMECRSSTLPPLTWT</sequence>
<evidence type="ECO:0000313" key="3">
    <source>
        <dbReference type="Proteomes" id="UP001311915"/>
    </source>
</evidence>
<evidence type="ECO:0008006" key="4">
    <source>
        <dbReference type="Google" id="ProtNLM"/>
    </source>
</evidence>
<reference evidence="2 3" key="1">
    <citation type="submission" date="2023-10" db="EMBL/GenBank/DDBJ databases">
        <title>Genome-Wide Identification Analysis in wild type Solanum Pinnatisectum Reveals Some Genes Defensing Phytophthora Infestans.</title>
        <authorList>
            <person name="Sun C."/>
        </authorList>
    </citation>
    <scope>NUCLEOTIDE SEQUENCE [LARGE SCALE GENOMIC DNA]</scope>
    <source>
        <strain evidence="2">LQN</strain>
        <tissue evidence="2">Leaf</tissue>
    </source>
</reference>
<evidence type="ECO:0000313" key="2">
    <source>
        <dbReference type="EMBL" id="KAK4721450.1"/>
    </source>
</evidence>
<name>A0AAV9L6V2_9SOLN</name>
<feature type="region of interest" description="Disordered" evidence="1">
    <location>
        <begin position="48"/>
        <end position="86"/>
    </location>
</feature>
<dbReference type="AlphaFoldDB" id="A0AAV9L6V2"/>
<gene>
    <name evidence="2" type="ORF">R3W88_011683</name>
</gene>
<keyword evidence="3" id="KW-1185">Reference proteome</keyword>
<dbReference type="Proteomes" id="UP001311915">
    <property type="component" value="Unassembled WGS sequence"/>
</dbReference>
<accession>A0AAV9L6V2</accession>
<evidence type="ECO:0000256" key="1">
    <source>
        <dbReference type="SAM" id="MobiDB-lite"/>
    </source>
</evidence>
<proteinExistence type="predicted"/>
<protein>
    <recommendedName>
        <fullName evidence="4">Gag-pol polyprotein</fullName>
    </recommendedName>
</protein>
<comment type="caution">
    <text evidence="2">The sequence shown here is derived from an EMBL/GenBank/DDBJ whole genome shotgun (WGS) entry which is preliminary data.</text>
</comment>
<dbReference type="EMBL" id="JAWPEI010000007">
    <property type="protein sequence ID" value="KAK4721450.1"/>
    <property type="molecule type" value="Genomic_DNA"/>
</dbReference>
<organism evidence="2 3">
    <name type="scientific">Solanum pinnatisectum</name>
    <name type="common">tansyleaf nightshade</name>
    <dbReference type="NCBI Taxonomy" id="50273"/>
    <lineage>
        <taxon>Eukaryota</taxon>
        <taxon>Viridiplantae</taxon>
        <taxon>Streptophyta</taxon>
        <taxon>Embryophyta</taxon>
        <taxon>Tracheophyta</taxon>
        <taxon>Spermatophyta</taxon>
        <taxon>Magnoliopsida</taxon>
        <taxon>eudicotyledons</taxon>
        <taxon>Gunneridae</taxon>
        <taxon>Pentapetalae</taxon>
        <taxon>asterids</taxon>
        <taxon>lamiids</taxon>
        <taxon>Solanales</taxon>
        <taxon>Solanaceae</taxon>
        <taxon>Solanoideae</taxon>
        <taxon>Solaneae</taxon>
        <taxon>Solanum</taxon>
    </lineage>
</organism>